<evidence type="ECO:0000259" key="1">
    <source>
        <dbReference type="Pfam" id="PF00685"/>
    </source>
</evidence>
<dbReference type="Pfam" id="PF00685">
    <property type="entry name" value="Sulfotransfer_1"/>
    <property type="match status" value="1"/>
</dbReference>
<name>A0A8K0G2E4_IGNLU</name>
<dbReference type="Gene3D" id="3.40.50.300">
    <property type="entry name" value="P-loop containing nucleotide triphosphate hydrolases"/>
    <property type="match status" value="1"/>
</dbReference>
<gene>
    <name evidence="2" type="ORF">ILUMI_20321</name>
</gene>
<organism evidence="2 3">
    <name type="scientific">Ignelater luminosus</name>
    <name type="common">Cucubano</name>
    <name type="synonym">Pyrophorus luminosus</name>
    <dbReference type="NCBI Taxonomy" id="2038154"/>
    <lineage>
        <taxon>Eukaryota</taxon>
        <taxon>Metazoa</taxon>
        <taxon>Ecdysozoa</taxon>
        <taxon>Arthropoda</taxon>
        <taxon>Hexapoda</taxon>
        <taxon>Insecta</taxon>
        <taxon>Pterygota</taxon>
        <taxon>Neoptera</taxon>
        <taxon>Endopterygota</taxon>
        <taxon>Coleoptera</taxon>
        <taxon>Polyphaga</taxon>
        <taxon>Elateriformia</taxon>
        <taxon>Elateroidea</taxon>
        <taxon>Elateridae</taxon>
        <taxon>Agrypninae</taxon>
        <taxon>Pyrophorini</taxon>
        <taxon>Ignelater</taxon>
    </lineage>
</organism>
<feature type="domain" description="Sulfotransferase" evidence="1">
    <location>
        <begin position="10"/>
        <end position="77"/>
    </location>
</feature>
<dbReference type="InterPro" id="IPR027417">
    <property type="entry name" value="P-loop_NTPase"/>
</dbReference>
<evidence type="ECO:0000313" key="3">
    <source>
        <dbReference type="Proteomes" id="UP000801492"/>
    </source>
</evidence>
<protein>
    <recommendedName>
        <fullName evidence="1">Sulfotransferase domain-containing protein</fullName>
    </recommendedName>
</protein>
<dbReference type="EMBL" id="VTPC01089319">
    <property type="protein sequence ID" value="KAF2885852.1"/>
    <property type="molecule type" value="Genomic_DNA"/>
</dbReference>
<keyword evidence="3" id="KW-1185">Reference proteome</keyword>
<dbReference type="InterPro" id="IPR000863">
    <property type="entry name" value="Sulfotransferase_dom"/>
</dbReference>
<dbReference type="GO" id="GO:0008146">
    <property type="term" value="F:sulfotransferase activity"/>
    <property type="evidence" value="ECO:0007669"/>
    <property type="project" value="InterPro"/>
</dbReference>
<dbReference type="Proteomes" id="UP000801492">
    <property type="component" value="Unassembled WGS sequence"/>
</dbReference>
<dbReference type="OrthoDB" id="10552430at2759"/>
<evidence type="ECO:0000313" key="2">
    <source>
        <dbReference type="EMBL" id="KAF2885852.1"/>
    </source>
</evidence>
<proteinExistence type="predicted"/>
<sequence>MVMWKLGKITFVYQFITNITKKQLKRLKHPALFDMTKLFKDKLDMHDLGYYRILEQKESPRPIKSHLHWSLLPEEIRNGSK</sequence>
<reference evidence="2" key="1">
    <citation type="submission" date="2019-08" db="EMBL/GenBank/DDBJ databases">
        <title>The genome of the North American firefly Photinus pyralis.</title>
        <authorList>
            <consortium name="Photinus pyralis genome working group"/>
            <person name="Fallon T.R."/>
            <person name="Sander Lower S.E."/>
            <person name="Weng J.-K."/>
        </authorList>
    </citation>
    <scope>NUCLEOTIDE SEQUENCE</scope>
    <source>
        <strain evidence="2">TRF0915ILg1</strain>
        <tissue evidence="2">Whole body</tissue>
    </source>
</reference>
<dbReference type="AlphaFoldDB" id="A0A8K0G2E4"/>
<comment type="caution">
    <text evidence="2">The sequence shown here is derived from an EMBL/GenBank/DDBJ whole genome shotgun (WGS) entry which is preliminary data.</text>
</comment>
<accession>A0A8K0G2E4</accession>